<keyword evidence="2" id="KW-1185">Reference proteome</keyword>
<dbReference type="AlphaFoldDB" id="A0A1I2XFH7"/>
<evidence type="ECO:0000313" key="1">
    <source>
        <dbReference type="EMBL" id="SFH12248.1"/>
    </source>
</evidence>
<dbReference type="InterPro" id="IPR044543">
    <property type="entry name" value="YHJQ-like"/>
</dbReference>
<name>A0A1I2XFH7_9SPHI</name>
<dbReference type="OrthoDB" id="5396211at2"/>
<dbReference type="Gene3D" id="1.20.1270.360">
    <property type="match status" value="1"/>
</dbReference>
<dbReference type="EMBL" id="FOPP01000005">
    <property type="protein sequence ID" value="SFH12248.1"/>
    <property type="molecule type" value="Genomic_DNA"/>
</dbReference>
<gene>
    <name evidence="1" type="ORF">SAMN04489864_105210</name>
</gene>
<dbReference type="CDD" id="cd08026">
    <property type="entry name" value="DUF326"/>
    <property type="match status" value="1"/>
</dbReference>
<protein>
    <submittedName>
        <fullName evidence="1">Uncharacterized protein</fullName>
    </submittedName>
</protein>
<dbReference type="InterPro" id="IPR005560">
    <property type="entry name" value="Csp_YhjQ"/>
</dbReference>
<evidence type="ECO:0000313" key="2">
    <source>
        <dbReference type="Proteomes" id="UP000199666"/>
    </source>
</evidence>
<sequence>MGYHEWKSCIDACLQCAAVCNHCAASCTQEDDVNMMANCIALDMQCAAVCYTAAQLMSMGSDKAKAMCVICAELCEACGNECGKHDMKHCQECSQLCLACAQECRKMAA</sequence>
<dbReference type="STRING" id="414048.SAMN04489864_105210"/>
<accession>A0A1I2XFH7</accession>
<reference evidence="1 2" key="1">
    <citation type="submission" date="2016-10" db="EMBL/GenBank/DDBJ databases">
        <authorList>
            <person name="de Groot N.N."/>
        </authorList>
    </citation>
    <scope>NUCLEOTIDE SEQUENCE [LARGE SCALE GENOMIC DNA]</scope>
    <source>
        <strain evidence="1 2">DSM 18684</strain>
    </source>
</reference>
<proteinExistence type="predicted"/>
<dbReference type="PANTHER" id="PTHR37310:SF1">
    <property type="entry name" value="CYTOPLASMIC PROTEIN"/>
    <property type="match status" value="1"/>
</dbReference>
<dbReference type="PANTHER" id="PTHR37310">
    <property type="entry name" value="CYTOPLASMIC PROTEIN-RELATED"/>
    <property type="match status" value="1"/>
</dbReference>
<organism evidence="1 2">
    <name type="scientific">Pedobacter insulae</name>
    <dbReference type="NCBI Taxonomy" id="414048"/>
    <lineage>
        <taxon>Bacteria</taxon>
        <taxon>Pseudomonadati</taxon>
        <taxon>Bacteroidota</taxon>
        <taxon>Sphingobacteriia</taxon>
        <taxon>Sphingobacteriales</taxon>
        <taxon>Sphingobacteriaceae</taxon>
        <taxon>Pedobacter</taxon>
    </lineage>
</organism>
<dbReference type="Proteomes" id="UP000199666">
    <property type="component" value="Unassembled WGS sequence"/>
</dbReference>
<dbReference type="Pfam" id="PF03860">
    <property type="entry name" value="Csp"/>
    <property type="match status" value="1"/>
</dbReference>